<dbReference type="EMBL" id="JACHJQ010000001">
    <property type="protein sequence ID" value="MBB4904000.1"/>
    <property type="molecule type" value="Genomic_DNA"/>
</dbReference>
<proteinExistence type="predicted"/>
<protein>
    <recommendedName>
        <fullName evidence="1">GmrSD restriction endonucleases N-terminal domain-containing protein</fullName>
    </recommendedName>
</protein>
<evidence type="ECO:0000313" key="2">
    <source>
        <dbReference type="EMBL" id="MBB4904000.1"/>
    </source>
</evidence>
<dbReference type="AlphaFoldDB" id="A0A7W7PZ49"/>
<dbReference type="Proteomes" id="UP000520767">
    <property type="component" value="Unassembled WGS sequence"/>
</dbReference>
<comment type="caution">
    <text evidence="2">The sequence shown here is derived from an EMBL/GenBank/DDBJ whole genome shotgun (WGS) entry which is preliminary data.</text>
</comment>
<dbReference type="InterPro" id="IPR004919">
    <property type="entry name" value="GmrSD_N"/>
</dbReference>
<gene>
    <name evidence="2" type="ORF">FHR82_000210</name>
</gene>
<accession>A0A7W7PZ49</accession>
<dbReference type="PANTHER" id="PTHR39639">
    <property type="entry name" value="CHROMOSOME 16, WHOLE GENOME SHOTGUN SEQUENCE"/>
    <property type="match status" value="1"/>
</dbReference>
<feature type="domain" description="GmrSD restriction endonucleases N-terminal" evidence="1">
    <location>
        <begin position="79"/>
        <end position="215"/>
    </location>
</feature>
<reference evidence="2 3" key="1">
    <citation type="submission" date="2020-08" db="EMBL/GenBank/DDBJ databases">
        <title>Genomic Encyclopedia of Type Strains, Phase III (KMG-III): the genomes of soil and plant-associated and newly described type strains.</title>
        <authorList>
            <person name="Whitman W."/>
        </authorList>
    </citation>
    <scope>NUCLEOTIDE SEQUENCE [LARGE SCALE GENOMIC DNA]</scope>
    <source>
        <strain evidence="2 3">CECT 8960</strain>
    </source>
</reference>
<keyword evidence="3" id="KW-1185">Reference proteome</keyword>
<name>A0A7W7PZ49_9PSEU</name>
<sequence length="433" mass="49299">MESEDPDKLKVSPLPGETIDALKPNDFPSMSDAELNKRYVSEGVRIVVEQARYPLNQILGMFTDTFETESGKTVAKYRRDPEYQRRHRWDNGRKSRLIESFLMNVPVPPVFLYEYELARFEVMDGRQRLTALMDFYSNKLALTELQHWPQLNGRTYSTLPASIRDGIDRRYLSSIILLNETAATDEQAAFLKKLVFERLNSGGVRLSGQETRNAVYDGPLNNLCIELSETIELRTMLGTPRKSEELIASTRTEDVDDPELTDLEPDSDGVKVTPLGRKMYESMEDVELVLRFFAYRHLDKFSQGLNRITDFLDEFLIKGNNFPPATLESYRGLFLVNIRFWHQIGGASAFRVEGSKRHFSKIAFDALMYASSALDDSQRATLLGEPDRVRTALETMYDEHGATFGGRRTNTTDAHARNRYAIDALTAALAAQS</sequence>
<evidence type="ECO:0000259" key="1">
    <source>
        <dbReference type="Pfam" id="PF03235"/>
    </source>
</evidence>
<evidence type="ECO:0000313" key="3">
    <source>
        <dbReference type="Proteomes" id="UP000520767"/>
    </source>
</evidence>
<organism evidence="2 3">
    <name type="scientific">Actinophytocola algeriensis</name>
    <dbReference type="NCBI Taxonomy" id="1768010"/>
    <lineage>
        <taxon>Bacteria</taxon>
        <taxon>Bacillati</taxon>
        <taxon>Actinomycetota</taxon>
        <taxon>Actinomycetes</taxon>
        <taxon>Pseudonocardiales</taxon>
        <taxon>Pseudonocardiaceae</taxon>
    </lineage>
</organism>
<dbReference type="Pfam" id="PF03235">
    <property type="entry name" value="GmrSD_N"/>
    <property type="match status" value="1"/>
</dbReference>
<dbReference type="PANTHER" id="PTHR39639:SF1">
    <property type="entry name" value="DUF262 DOMAIN-CONTAINING PROTEIN"/>
    <property type="match status" value="1"/>
</dbReference>
<dbReference type="RefSeq" id="WP_221463242.1">
    <property type="nucleotide sequence ID" value="NZ_JACHJQ010000001.1"/>
</dbReference>